<evidence type="ECO:0000256" key="2">
    <source>
        <dbReference type="SAM" id="SignalP"/>
    </source>
</evidence>
<protein>
    <recommendedName>
        <fullName evidence="5">LPXTG-motif cell wall anchor domain-containing protein</fullName>
    </recommendedName>
</protein>
<keyword evidence="1" id="KW-0812">Transmembrane</keyword>
<dbReference type="OrthoDB" id="1819368at2"/>
<reference evidence="3 4" key="1">
    <citation type="submission" date="2016-10" db="EMBL/GenBank/DDBJ databases">
        <authorList>
            <person name="de Groot N.N."/>
        </authorList>
    </citation>
    <scope>NUCLEOTIDE SEQUENCE [LARGE SCALE GENOMIC DNA]</scope>
    <source>
        <strain evidence="3 4">YAD2003</strain>
    </source>
</reference>
<name>A0A1H6JPM9_RUMFL</name>
<evidence type="ECO:0008006" key="5">
    <source>
        <dbReference type="Google" id="ProtNLM"/>
    </source>
</evidence>
<dbReference type="Proteomes" id="UP000183190">
    <property type="component" value="Unassembled WGS sequence"/>
</dbReference>
<keyword evidence="2" id="KW-0732">Signal</keyword>
<keyword evidence="1" id="KW-0472">Membrane</keyword>
<proteinExistence type="predicted"/>
<sequence>MRAKKILTALSSCLLLLSSLSCPMTAFADVVLPEGAVKGLPEKLTAMDSDGKVVSSDTGEYFFHVEDMQYGTTYTKDVQLMNLRDDKAYHIYFYVEPLFKNGEIDLEKGCECIFQLDGQEFYKGTVTGDGNFDLTKKVYDCGLYNPGDSHTLRCSVVWNDLDVLVGVDNGHRLVDINGEHVLVGSQDSGYVQGEIEFKWIFYAAVDENYDPPKTSLFLASNKFWMIAIAVVAVMTGGMLLLVFVKKKQQKEKAHEA</sequence>
<evidence type="ECO:0000256" key="1">
    <source>
        <dbReference type="SAM" id="Phobius"/>
    </source>
</evidence>
<dbReference type="EMBL" id="FNWV01000006">
    <property type="protein sequence ID" value="SEH64398.1"/>
    <property type="molecule type" value="Genomic_DNA"/>
</dbReference>
<dbReference type="RefSeq" id="WP_074716746.1">
    <property type="nucleotide sequence ID" value="NZ_FNWV01000006.1"/>
</dbReference>
<feature type="chain" id="PRO_5010256550" description="LPXTG-motif cell wall anchor domain-containing protein" evidence="2">
    <location>
        <begin position="29"/>
        <end position="256"/>
    </location>
</feature>
<accession>A0A1H6JPM9</accession>
<organism evidence="3 4">
    <name type="scientific">Ruminococcus flavefaciens</name>
    <dbReference type="NCBI Taxonomy" id="1265"/>
    <lineage>
        <taxon>Bacteria</taxon>
        <taxon>Bacillati</taxon>
        <taxon>Bacillota</taxon>
        <taxon>Clostridia</taxon>
        <taxon>Eubacteriales</taxon>
        <taxon>Oscillospiraceae</taxon>
        <taxon>Ruminococcus</taxon>
    </lineage>
</organism>
<keyword evidence="1" id="KW-1133">Transmembrane helix</keyword>
<evidence type="ECO:0000313" key="4">
    <source>
        <dbReference type="Proteomes" id="UP000183190"/>
    </source>
</evidence>
<dbReference type="PROSITE" id="PS51257">
    <property type="entry name" value="PROKAR_LIPOPROTEIN"/>
    <property type="match status" value="1"/>
</dbReference>
<dbReference type="AlphaFoldDB" id="A0A1H6JPM9"/>
<feature type="transmembrane region" description="Helical" evidence="1">
    <location>
        <begin position="223"/>
        <end position="244"/>
    </location>
</feature>
<feature type="signal peptide" evidence="2">
    <location>
        <begin position="1"/>
        <end position="28"/>
    </location>
</feature>
<gene>
    <name evidence="3" type="ORF">SAMN02910265_01888</name>
</gene>
<evidence type="ECO:0000313" key="3">
    <source>
        <dbReference type="EMBL" id="SEH64398.1"/>
    </source>
</evidence>